<keyword evidence="1" id="KW-0812">Transmembrane</keyword>
<gene>
    <name evidence="2" type="ORF">PSU93_08930</name>
</gene>
<keyword evidence="2" id="KW-0436">Ligase</keyword>
<evidence type="ECO:0000256" key="1">
    <source>
        <dbReference type="SAM" id="Phobius"/>
    </source>
</evidence>
<evidence type="ECO:0000313" key="2">
    <source>
        <dbReference type="EMBL" id="MDI1231257.1"/>
    </source>
</evidence>
<dbReference type="NCBIfam" id="TIGR04370">
    <property type="entry name" value="glyco_rpt_poly"/>
    <property type="match status" value="1"/>
</dbReference>
<feature type="transmembrane region" description="Helical" evidence="1">
    <location>
        <begin position="146"/>
        <end position="166"/>
    </location>
</feature>
<comment type="caution">
    <text evidence="2">The sequence shown here is derived from an EMBL/GenBank/DDBJ whole genome shotgun (WGS) entry which is preliminary data.</text>
</comment>
<evidence type="ECO:0000313" key="3">
    <source>
        <dbReference type="Proteomes" id="UP001160519"/>
    </source>
</evidence>
<accession>A0AA43Q6D6</accession>
<feature type="transmembrane region" description="Helical" evidence="1">
    <location>
        <begin position="222"/>
        <end position="240"/>
    </location>
</feature>
<feature type="transmembrane region" description="Helical" evidence="1">
    <location>
        <begin position="178"/>
        <end position="202"/>
    </location>
</feature>
<feature type="transmembrane region" description="Helical" evidence="1">
    <location>
        <begin position="102"/>
        <end position="119"/>
    </location>
</feature>
<keyword evidence="1" id="KW-0472">Membrane</keyword>
<proteinExistence type="predicted"/>
<keyword evidence="3" id="KW-1185">Reference proteome</keyword>
<reference evidence="2" key="1">
    <citation type="submission" date="2023-01" db="EMBL/GenBank/DDBJ databases">
        <title>Biogeochemical cycle of methane in antarctic sediments.</title>
        <authorList>
            <person name="Roldan D.M."/>
            <person name="Menes R.J."/>
        </authorList>
    </citation>
    <scope>NUCLEOTIDE SEQUENCE [LARGE SCALE GENOMIC DNA]</scope>
    <source>
        <strain evidence="2">K-2018 MAG008</strain>
    </source>
</reference>
<feature type="transmembrane region" description="Helical" evidence="1">
    <location>
        <begin position="323"/>
        <end position="345"/>
    </location>
</feature>
<feature type="transmembrane region" description="Helical" evidence="1">
    <location>
        <begin position="376"/>
        <end position="398"/>
    </location>
</feature>
<dbReference type="EMBL" id="JAQSDF010000025">
    <property type="protein sequence ID" value="MDI1231257.1"/>
    <property type="molecule type" value="Genomic_DNA"/>
</dbReference>
<protein>
    <submittedName>
        <fullName evidence="2">O-antigen ligase</fullName>
    </submittedName>
</protein>
<dbReference type="AlphaFoldDB" id="A0AA43Q6D6"/>
<dbReference type="GO" id="GO:0016874">
    <property type="term" value="F:ligase activity"/>
    <property type="evidence" value="ECO:0007669"/>
    <property type="project" value="UniProtKB-KW"/>
</dbReference>
<feature type="transmembrane region" description="Helical" evidence="1">
    <location>
        <begin position="252"/>
        <end position="273"/>
    </location>
</feature>
<feature type="transmembrane region" description="Helical" evidence="1">
    <location>
        <begin position="31"/>
        <end position="48"/>
    </location>
</feature>
<feature type="transmembrane region" description="Helical" evidence="1">
    <location>
        <begin position="352"/>
        <end position="370"/>
    </location>
</feature>
<sequence length="412" mass="47135">MNDFIIYLSVGMCLIMTVANGLLWRDIKSPAVLHSLLWLTIVLLHRVVPHGMEVLSVEIYFIVFISMFLFSCGAVLGFNLAGKNHQASRYITVLPDQKIVSLYFYVALLGLPFLILRALDLASHGTTDNFFVNLRLSLIDEENPQGYGVISYFLPIAFSCFFLCLLDKDTSLKSPKIWLPLAICLIYAVFSTGRTFLFLLFIPSLLILSLTRMDFFTLGKALVFFGILLLVFFVIGSFLGRFDAEAEDVSAFWLYLLGGITAFQEIFSTSHPLEYGDNTFRTMYAILAALGFDVEVKGVLQDYVYIPSPTNVYTVFQPYFKDFGIYFALFMQFLFGLMHAVLYGFSKQKNPVAILLYSLSMYPLFMQWFQDQYLSLMSFWLFFAILLSLPFFNMTVWLRKSDADRFGDKIES</sequence>
<dbReference type="Proteomes" id="UP001160519">
    <property type="component" value="Unassembled WGS sequence"/>
</dbReference>
<feature type="transmembrane region" description="Helical" evidence="1">
    <location>
        <begin position="6"/>
        <end position="24"/>
    </location>
</feature>
<feature type="transmembrane region" description="Helical" evidence="1">
    <location>
        <begin position="60"/>
        <end position="81"/>
    </location>
</feature>
<name>A0AA43Q6D6_9GAMM</name>
<keyword evidence="1" id="KW-1133">Transmembrane helix</keyword>
<organism evidence="2 3">
    <name type="scientific">Candidatus Methylobacter titanis</name>
    <dbReference type="NCBI Taxonomy" id="3053457"/>
    <lineage>
        <taxon>Bacteria</taxon>
        <taxon>Pseudomonadati</taxon>
        <taxon>Pseudomonadota</taxon>
        <taxon>Gammaproteobacteria</taxon>
        <taxon>Methylococcales</taxon>
        <taxon>Methylococcaceae</taxon>
        <taxon>Methylobacter</taxon>
    </lineage>
</organism>